<dbReference type="GeneID" id="39503840"/>
<evidence type="ECO:0000256" key="4">
    <source>
        <dbReference type="ARBA" id="ARBA00023136"/>
    </source>
</evidence>
<comment type="subcellular location">
    <subcellularLocation>
        <location evidence="1">Membrane</location>
        <topology evidence="1">Single-pass membrane protein</topology>
    </subcellularLocation>
</comment>
<keyword evidence="3" id="KW-1133">Transmembrane helix</keyword>
<dbReference type="EMBL" id="CP032326">
    <property type="protein sequence ID" value="QCO00254.1"/>
    <property type="molecule type" value="Genomic_DNA"/>
</dbReference>
<evidence type="ECO:0000313" key="7">
    <source>
        <dbReference type="Proteomes" id="UP000298595"/>
    </source>
</evidence>
<evidence type="ECO:0000313" key="6">
    <source>
        <dbReference type="EMBL" id="QCO00254.1"/>
    </source>
</evidence>
<dbReference type="InterPro" id="IPR032710">
    <property type="entry name" value="NTF2-like_dom_sf"/>
</dbReference>
<evidence type="ECO:0000256" key="2">
    <source>
        <dbReference type="ARBA" id="ARBA00022692"/>
    </source>
</evidence>
<protein>
    <recommendedName>
        <fullName evidence="5">Bacterial virulence protein VirB8 domain-containing protein</fullName>
    </recommendedName>
</protein>
<keyword evidence="4" id="KW-0472">Membrane</keyword>
<reference evidence="6 7" key="1">
    <citation type="submission" date="2018-09" db="EMBL/GenBank/DDBJ databases">
        <title>Whole genome based analysis of evolution and adaptive divergence in Indian and Brazilian strains of Azospirillum brasilense.</title>
        <authorList>
            <person name="Singh C."/>
            <person name="Tripathi A.K."/>
        </authorList>
    </citation>
    <scope>NUCLEOTIDE SEQUENCE [LARGE SCALE GENOMIC DNA]</scope>
    <source>
        <strain evidence="6 7">MTCC4035</strain>
        <plasmid evidence="6 7">p5</plasmid>
    </source>
</reference>
<dbReference type="SUPFAM" id="SSF54427">
    <property type="entry name" value="NTF2-like"/>
    <property type="match status" value="1"/>
</dbReference>
<proteinExistence type="predicted"/>
<dbReference type="Pfam" id="PF04335">
    <property type="entry name" value="VirB8"/>
    <property type="match status" value="1"/>
</dbReference>
<accession>A0A4D8PP39</accession>
<geneLocation type="plasmid" evidence="6 7">
    <name>p5</name>
</geneLocation>
<evidence type="ECO:0000259" key="5">
    <source>
        <dbReference type="Pfam" id="PF04335"/>
    </source>
</evidence>
<evidence type="ECO:0000256" key="1">
    <source>
        <dbReference type="ARBA" id="ARBA00004167"/>
    </source>
</evidence>
<name>A0A4D8PP39_9PROT</name>
<organism evidence="6 7">
    <name type="scientific">Azospirillum argentinense</name>
    <dbReference type="NCBI Taxonomy" id="2970906"/>
    <lineage>
        <taxon>Bacteria</taxon>
        <taxon>Pseudomonadati</taxon>
        <taxon>Pseudomonadota</taxon>
        <taxon>Alphaproteobacteria</taxon>
        <taxon>Rhodospirillales</taxon>
        <taxon>Azospirillaceae</taxon>
        <taxon>Azospirillum</taxon>
    </lineage>
</organism>
<sequence>MFGAGSRSDSNLVAVERVWDKHDSGDGIGVVGWVARLLGILLCLSMALNITLGQALVRLTPLKEKIPYAITVAPAMDAVVEAAPLRRQTTSFAVTERAWVAQYVRIREGVVADEGLMKVRMRPTDGWVARRSTTEVYEGFRARNQKLVIQALARGAERAVKIESINLASPGLYYVDFTVRDTEKGMDLGTQSLRVLLRIGYPELVELDGTIVEGEGLLPQDSDLAFGFRVIQYDLSRRS</sequence>
<evidence type="ECO:0000256" key="3">
    <source>
        <dbReference type="ARBA" id="ARBA00022989"/>
    </source>
</evidence>
<dbReference type="KEGG" id="aare:D3093_34020"/>
<feature type="domain" description="Bacterial virulence protein VirB8" evidence="5">
    <location>
        <begin position="36"/>
        <end position="184"/>
    </location>
</feature>
<dbReference type="Proteomes" id="UP000298595">
    <property type="component" value="Plasmid p5"/>
</dbReference>
<dbReference type="Gene3D" id="3.10.450.230">
    <property type="entry name" value="VirB8 protein"/>
    <property type="match status" value="1"/>
</dbReference>
<dbReference type="InterPro" id="IPR007430">
    <property type="entry name" value="VirB8"/>
</dbReference>
<dbReference type="GO" id="GO:0016020">
    <property type="term" value="C:membrane"/>
    <property type="evidence" value="ECO:0007669"/>
    <property type="project" value="UniProtKB-SubCell"/>
</dbReference>
<keyword evidence="2" id="KW-0812">Transmembrane</keyword>
<gene>
    <name evidence="6" type="ORF">D3093_34020</name>
</gene>
<keyword evidence="6" id="KW-0614">Plasmid</keyword>
<dbReference type="RefSeq" id="WP_041814756.1">
    <property type="nucleotide sequence ID" value="NZ_CP032326.1"/>
</dbReference>
<dbReference type="AlphaFoldDB" id="A0A4D8PP39"/>